<evidence type="ECO:0000256" key="1">
    <source>
        <dbReference type="SAM" id="Coils"/>
    </source>
</evidence>
<evidence type="ECO:0000313" key="4">
    <source>
        <dbReference type="Proteomes" id="UP000246316"/>
    </source>
</evidence>
<name>A0A2S1GLX7_9CAUD</name>
<feature type="coiled-coil region" evidence="1">
    <location>
        <begin position="31"/>
        <end position="82"/>
    </location>
</feature>
<keyword evidence="2" id="KW-1133">Transmembrane helix</keyword>
<proteinExistence type="predicted"/>
<keyword evidence="2" id="KW-0812">Transmembrane</keyword>
<feature type="transmembrane region" description="Helical" evidence="2">
    <location>
        <begin position="6"/>
        <end position="26"/>
    </location>
</feature>
<keyword evidence="1" id="KW-0175">Coiled coil</keyword>
<dbReference type="EMBL" id="MH059636">
    <property type="protein sequence ID" value="AWD90386.1"/>
    <property type="molecule type" value="Genomic_DNA"/>
</dbReference>
<organism evidence="3 4">
    <name type="scientific">Erwinia phage Cronus</name>
    <dbReference type="NCBI Taxonomy" id="2163633"/>
    <lineage>
        <taxon>Viruses</taxon>
        <taxon>Duplodnaviria</taxon>
        <taxon>Heunggongvirae</taxon>
        <taxon>Uroviricota</taxon>
        <taxon>Caudoviricetes</taxon>
        <taxon>Pantevenvirales</taxon>
        <taxon>Straboviridae</taxon>
        <taxon>Tevenvirinae</taxon>
        <taxon>Risoevirus</taxon>
        <taxon>Risoevirus cronus</taxon>
        <taxon>Roskildevirus cronus</taxon>
    </lineage>
</organism>
<protein>
    <recommendedName>
        <fullName evidence="5">I-spanin</fullName>
    </recommendedName>
</protein>
<dbReference type="Proteomes" id="UP000246316">
    <property type="component" value="Segment"/>
</dbReference>
<keyword evidence="2" id="KW-0472">Membrane</keyword>
<keyword evidence="4" id="KW-1185">Reference proteome</keyword>
<sequence length="118" mass="12921">MFAFINQYMSYIVLALVLGVGGYMYVQSNRIDSLKLTVDAQQQTIANQANELKSIKSDVLGLQTLDSNRKDNRAELQALKDKVGKLSEPEAKKDTAAAEKQINATVNQLLSDISGATK</sequence>
<reference evidence="3" key="1">
    <citation type="submission" date="2018-03" db="EMBL/GenBank/DDBJ databases">
        <title>Phage therapy in agriculture - a green tech approach to combat plant pathogenic bacteria.</title>
        <authorList>
            <person name="Carstens A.B."/>
            <person name="Djurhuus A.M."/>
            <person name="Hansen L.H."/>
        </authorList>
    </citation>
    <scope>NUCLEOTIDE SEQUENCE [LARGE SCALE GENOMIC DNA]</scope>
</reference>
<accession>A0A2S1GLX7</accession>
<dbReference type="GeneID" id="65112819"/>
<dbReference type="RefSeq" id="YP_010095185.1">
    <property type="nucleotide sequence ID" value="NC_055743.1"/>
</dbReference>
<evidence type="ECO:0008006" key="5">
    <source>
        <dbReference type="Google" id="ProtNLM"/>
    </source>
</evidence>
<evidence type="ECO:0000256" key="2">
    <source>
        <dbReference type="SAM" id="Phobius"/>
    </source>
</evidence>
<evidence type="ECO:0000313" key="3">
    <source>
        <dbReference type="EMBL" id="AWD90386.1"/>
    </source>
</evidence>
<dbReference type="KEGG" id="vg:65112819"/>